<organism evidence="1">
    <name type="scientific">Anguilla anguilla</name>
    <name type="common">European freshwater eel</name>
    <name type="synonym">Muraena anguilla</name>
    <dbReference type="NCBI Taxonomy" id="7936"/>
    <lineage>
        <taxon>Eukaryota</taxon>
        <taxon>Metazoa</taxon>
        <taxon>Chordata</taxon>
        <taxon>Craniata</taxon>
        <taxon>Vertebrata</taxon>
        <taxon>Euteleostomi</taxon>
        <taxon>Actinopterygii</taxon>
        <taxon>Neopterygii</taxon>
        <taxon>Teleostei</taxon>
        <taxon>Anguilliformes</taxon>
        <taxon>Anguillidae</taxon>
        <taxon>Anguilla</taxon>
    </lineage>
</organism>
<name>A0A0E9X6J2_ANGAN</name>
<reference evidence="1" key="2">
    <citation type="journal article" date="2015" name="Fish Shellfish Immunol.">
        <title>Early steps in the European eel (Anguilla anguilla)-Vibrio vulnificus interaction in the gills: Role of the RtxA13 toxin.</title>
        <authorList>
            <person name="Callol A."/>
            <person name="Pajuelo D."/>
            <person name="Ebbesson L."/>
            <person name="Teles M."/>
            <person name="MacKenzie S."/>
            <person name="Amaro C."/>
        </authorList>
    </citation>
    <scope>NUCLEOTIDE SEQUENCE</scope>
</reference>
<dbReference type="EMBL" id="GBXM01011087">
    <property type="protein sequence ID" value="JAH97490.1"/>
    <property type="molecule type" value="Transcribed_RNA"/>
</dbReference>
<sequence length="71" mass="7975">MCCLIEREKANVRNLRHHVFLRRARASLLSPKDSAALSTAARAGLAIPDLREKCMAVHSKNMKTSNLRRCS</sequence>
<reference evidence="1" key="1">
    <citation type="submission" date="2014-11" db="EMBL/GenBank/DDBJ databases">
        <authorList>
            <person name="Amaro Gonzalez C."/>
        </authorList>
    </citation>
    <scope>NUCLEOTIDE SEQUENCE</scope>
</reference>
<accession>A0A0E9X6J2</accession>
<protein>
    <submittedName>
        <fullName evidence="1">Uncharacterized protein</fullName>
    </submittedName>
</protein>
<proteinExistence type="predicted"/>
<dbReference type="AlphaFoldDB" id="A0A0E9X6J2"/>
<evidence type="ECO:0000313" key="1">
    <source>
        <dbReference type="EMBL" id="JAH97490.1"/>
    </source>
</evidence>